<dbReference type="Proteomes" id="UP000585474">
    <property type="component" value="Unassembled WGS sequence"/>
</dbReference>
<comment type="caution">
    <text evidence="1">The sequence shown here is derived from an EMBL/GenBank/DDBJ whole genome shotgun (WGS) entry which is preliminary data.</text>
</comment>
<organism evidence="1 2">
    <name type="scientific">Actinidia rufa</name>
    <dbReference type="NCBI Taxonomy" id="165716"/>
    <lineage>
        <taxon>Eukaryota</taxon>
        <taxon>Viridiplantae</taxon>
        <taxon>Streptophyta</taxon>
        <taxon>Embryophyta</taxon>
        <taxon>Tracheophyta</taxon>
        <taxon>Spermatophyta</taxon>
        <taxon>Magnoliopsida</taxon>
        <taxon>eudicotyledons</taxon>
        <taxon>Gunneridae</taxon>
        <taxon>Pentapetalae</taxon>
        <taxon>asterids</taxon>
        <taxon>Ericales</taxon>
        <taxon>Actinidiaceae</taxon>
        <taxon>Actinidia</taxon>
    </lineage>
</organism>
<proteinExistence type="predicted"/>
<evidence type="ECO:0000313" key="1">
    <source>
        <dbReference type="EMBL" id="GFZ15675.1"/>
    </source>
</evidence>
<keyword evidence="2" id="KW-1185">Reference proteome</keyword>
<accession>A0A7J0GXX1</accession>
<name>A0A7J0GXX1_9ERIC</name>
<evidence type="ECO:0000313" key="2">
    <source>
        <dbReference type="Proteomes" id="UP000585474"/>
    </source>
</evidence>
<gene>
    <name evidence="1" type="ORF">Acr_25g0000840</name>
</gene>
<sequence length="74" mass="7708">MTTAPTIDVAFSCCCYSLAAPALRVTATASLPRLWVPTVAGLPGLQVAACAALSQLRITADFFVPLLPSVVFQL</sequence>
<protein>
    <submittedName>
        <fullName evidence="1">Uncharacterized protein</fullName>
    </submittedName>
</protein>
<dbReference type="AlphaFoldDB" id="A0A7J0GXX1"/>
<reference evidence="1 2" key="1">
    <citation type="submission" date="2019-07" db="EMBL/GenBank/DDBJ databases">
        <title>De Novo Assembly of kiwifruit Actinidia rufa.</title>
        <authorList>
            <person name="Sugita-Konishi S."/>
            <person name="Sato K."/>
            <person name="Mori E."/>
            <person name="Abe Y."/>
            <person name="Kisaki G."/>
            <person name="Hamano K."/>
            <person name="Suezawa K."/>
            <person name="Otani M."/>
            <person name="Fukuda T."/>
            <person name="Manabe T."/>
            <person name="Gomi K."/>
            <person name="Tabuchi M."/>
            <person name="Akimitsu K."/>
            <person name="Kataoka I."/>
        </authorList>
    </citation>
    <scope>NUCLEOTIDE SEQUENCE [LARGE SCALE GENOMIC DNA]</scope>
    <source>
        <strain evidence="2">cv. Fuchu</strain>
    </source>
</reference>
<dbReference type="EMBL" id="BJWL01000025">
    <property type="protein sequence ID" value="GFZ15675.1"/>
    <property type="molecule type" value="Genomic_DNA"/>
</dbReference>